<feature type="domain" description="Thioesterase" evidence="1">
    <location>
        <begin position="30"/>
        <end position="104"/>
    </location>
</feature>
<dbReference type="SUPFAM" id="SSF54637">
    <property type="entry name" value="Thioesterase/thiol ester dehydrase-isomerase"/>
    <property type="match status" value="1"/>
</dbReference>
<accession>A0A5B8S7I2</accession>
<reference evidence="2 3" key="1">
    <citation type="journal article" date="2013" name="J. Microbiol. Biotechnol.">
        <title>Novosphingobium ginsenosidimutans sp. nov., with the ability to convert ginsenoside.</title>
        <authorList>
            <person name="Kim J.K."/>
            <person name="He D."/>
            <person name="Liu Q.M."/>
            <person name="Park H.Y."/>
            <person name="Jung M.S."/>
            <person name="Yoon M.H."/>
            <person name="Kim S.C."/>
            <person name="Im W.T."/>
        </authorList>
    </citation>
    <scope>NUCLEOTIDE SEQUENCE [LARGE SCALE GENOMIC DNA]</scope>
    <source>
        <strain evidence="2 3">FW-6</strain>
    </source>
</reference>
<dbReference type="Gene3D" id="3.10.129.10">
    <property type="entry name" value="Hotdog Thioesterase"/>
    <property type="match status" value="1"/>
</dbReference>
<dbReference type="OrthoDB" id="5741080at2"/>
<evidence type="ECO:0000313" key="2">
    <source>
        <dbReference type="EMBL" id="QEA17589.1"/>
    </source>
</evidence>
<dbReference type="InterPro" id="IPR006683">
    <property type="entry name" value="Thioestr_dom"/>
</dbReference>
<evidence type="ECO:0000259" key="1">
    <source>
        <dbReference type="Pfam" id="PF03061"/>
    </source>
</evidence>
<gene>
    <name evidence="2" type="ORF">FRF71_12730</name>
</gene>
<dbReference type="Proteomes" id="UP000321172">
    <property type="component" value="Chromosome"/>
</dbReference>
<dbReference type="CDD" id="cd03443">
    <property type="entry name" value="PaaI_thioesterase"/>
    <property type="match status" value="1"/>
</dbReference>
<organism evidence="2 3">
    <name type="scientific">Novosphingobium ginsenosidimutans</name>
    <dbReference type="NCBI Taxonomy" id="1176536"/>
    <lineage>
        <taxon>Bacteria</taxon>
        <taxon>Pseudomonadati</taxon>
        <taxon>Pseudomonadota</taxon>
        <taxon>Alphaproteobacteria</taxon>
        <taxon>Sphingomonadales</taxon>
        <taxon>Sphingomonadaceae</taxon>
        <taxon>Novosphingobium</taxon>
    </lineage>
</organism>
<dbReference type="GO" id="GO:0016790">
    <property type="term" value="F:thiolester hydrolase activity"/>
    <property type="evidence" value="ECO:0007669"/>
    <property type="project" value="UniProtKB-ARBA"/>
</dbReference>
<proteinExistence type="predicted"/>
<keyword evidence="3" id="KW-1185">Reference proteome</keyword>
<protein>
    <submittedName>
        <fullName evidence="2">PaaI family thioesterase</fullName>
    </submittedName>
</protein>
<sequence length="121" mass="13111">MGRMLVRAESDRTCRVRMFPERKHSNLLDMVHGAVTLALIDIALFAAMRTLLNGNAGGSVTLELSSQFIGAGALSKPLDAVVEVMRETKRLVFMRGTVVQGEGDEHLVASFSGIVRKPSAK</sequence>
<dbReference type="InterPro" id="IPR029069">
    <property type="entry name" value="HotDog_dom_sf"/>
</dbReference>
<name>A0A5B8S7I2_9SPHN</name>
<evidence type="ECO:0000313" key="3">
    <source>
        <dbReference type="Proteomes" id="UP000321172"/>
    </source>
</evidence>
<dbReference type="EMBL" id="CP042345">
    <property type="protein sequence ID" value="QEA17589.1"/>
    <property type="molecule type" value="Genomic_DNA"/>
</dbReference>
<dbReference type="KEGG" id="ngf:FRF71_12730"/>
<dbReference type="Pfam" id="PF03061">
    <property type="entry name" value="4HBT"/>
    <property type="match status" value="1"/>
</dbReference>
<dbReference type="AlphaFoldDB" id="A0A5B8S7I2"/>